<feature type="region of interest" description="Disordered" evidence="3">
    <location>
        <begin position="118"/>
        <end position="144"/>
    </location>
</feature>
<dbReference type="PROSITE" id="PS50110">
    <property type="entry name" value="RESPONSE_REGULATORY"/>
    <property type="match status" value="1"/>
</dbReference>
<dbReference type="InterPro" id="IPR050595">
    <property type="entry name" value="Bact_response_regulator"/>
</dbReference>
<keyword evidence="1 2" id="KW-0597">Phosphoprotein</keyword>
<evidence type="ECO:0000256" key="1">
    <source>
        <dbReference type="ARBA" id="ARBA00022553"/>
    </source>
</evidence>
<dbReference type="SMART" id="SM00448">
    <property type="entry name" value="REC"/>
    <property type="match status" value="1"/>
</dbReference>
<feature type="domain" description="Response regulatory" evidence="4">
    <location>
        <begin position="7"/>
        <end position="119"/>
    </location>
</feature>
<dbReference type="InterPro" id="IPR001789">
    <property type="entry name" value="Sig_transdc_resp-reg_receiver"/>
</dbReference>
<dbReference type="Pfam" id="PF00072">
    <property type="entry name" value="Response_reg"/>
    <property type="match status" value="1"/>
</dbReference>
<evidence type="ECO:0000259" key="4">
    <source>
        <dbReference type="PROSITE" id="PS50110"/>
    </source>
</evidence>
<dbReference type="SUPFAM" id="SSF52172">
    <property type="entry name" value="CheY-like"/>
    <property type="match status" value="1"/>
</dbReference>
<feature type="compositionally biased region" description="Basic residues" evidence="3">
    <location>
        <begin position="125"/>
        <end position="134"/>
    </location>
</feature>
<evidence type="ECO:0000256" key="3">
    <source>
        <dbReference type="SAM" id="MobiDB-lite"/>
    </source>
</evidence>
<dbReference type="PANTHER" id="PTHR44591:SF25">
    <property type="entry name" value="CHEMOTAXIS TWO-COMPONENT RESPONSE REGULATOR"/>
    <property type="match status" value="1"/>
</dbReference>
<sequence length="144" mass="15458">MSQSPYCAVVVDDDAAVLASIRFVLEAEGLNVLTFESAKAVLAADLPEQGCLILDQLMPGATGLELLSQLRQRGVELPALLLTSSATPAVRRAAQAAETPVLEKPVFGETLVRTFLDRASTGRRPTARPRRPVRGIRENQQPPA</sequence>
<reference evidence="5" key="1">
    <citation type="submission" date="2024-06" db="EMBL/GenBank/DDBJ databases">
        <title>Caulobacter inopinatus, sp. nov.</title>
        <authorList>
            <person name="Donachie S.P."/>
        </authorList>
    </citation>
    <scope>NUCLEOTIDE SEQUENCE</scope>
    <source>
        <strain evidence="5">73W</strain>
    </source>
</reference>
<dbReference type="EMBL" id="CP158375">
    <property type="protein sequence ID" value="XDO98065.1"/>
    <property type="molecule type" value="Genomic_DNA"/>
</dbReference>
<gene>
    <name evidence="5" type="ORF">ABOZ73_06525</name>
</gene>
<dbReference type="AlphaFoldDB" id="A0AB39KVU3"/>
<dbReference type="InterPro" id="IPR011006">
    <property type="entry name" value="CheY-like_superfamily"/>
</dbReference>
<feature type="modified residue" description="4-aspartylphosphate" evidence="2">
    <location>
        <position position="55"/>
    </location>
</feature>
<dbReference type="Gene3D" id="3.40.50.2300">
    <property type="match status" value="1"/>
</dbReference>
<proteinExistence type="predicted"/>
<dbReference type="GO" id="GO:0000160">
    <property type="term" value="P:phosphorelay signal transduction system"/>
    <property type="evidence" value="ECO:0007669"/>
    <property type="project" value="InterPro"/>
</dbReference>
<dbReference type="RefSeq" id="WP_369061689.1">
    <property type="nucleotide sequence ID" value="NZ_CP158375.1"/>
</dbReference>
<dbReference type="PANTHER" id="PTHR44591">
    <property type="entry name" value="STRESS RESPONSE REGULATOR PROTEIN 1"/>
    <property type="match status" value="1"/>
</dbReference>
<organism evidence="5">
    <name type="scientific">Caulobacter sp. 73W</name>
    <dbReference type="NCBI Taxonomy" id="3161137"/>
    <lineage>
        <taxon>Bacteria</taxon>
        <taxon>Pseudomonadati</taxon>
        <taxon>Pseudomonadota</taxon>
        <taxon>Alphaproteobacteria</taxon>
        <taxon>Caulobacterales</taxon>
        <taxon>Caulobacteraceae</taxon>
        <taxon>Caulobacter</taxon>
    </lineage>
</organism>
<accession>A0AB39KVU3</accession>
<evidence type="ECO:0000256" key="2">
    <source>
        <dbReference type="PROSITE-ProRule" id="PRU00169"/>
    </source>
</evidence>
<protein>
    <submittedName>
        <fullName evidence="5">Response regulator</fullName>
    </submittedName>
</protein>
<name>A0AB39KVU3_9CAUL</name>
<evidence type="ECO:0000313" key="5">
    <source>
        <dbReference type="EMBL" id="XDO98065.1"/>
    </source>
</evidence>